<dbReference type="EMBL" id="KQ434900">
    <property type="protein sequence ID" value="KZC11063.1"/>
    <property type="molecule type" value="Genomic_DNA"/>
</dbReference>
<feature type="compositionally biased region" description="Low complexity" evidence="1">
    <location>
        <begin position="1"/>
        <end position="11"/>
    </location>
</feature>
<evidence type="ECO:0000256" key="1">
    <source>
        <dbReference type="SAM" id="MobiDB-lite"/>
    </source>
</evidence>
<feature type="region of interest" description="Disordered" evidence="1">
    <location>
        <begin position="37"/>
        <end position="78"/>
    </location>
</feature>
<protein>
    <submittedName>
        <fullName evidence="2">Uncharacterized protein</fullName>
    </submittedName>
</protein>
<evidence type="ECO:0000313" key="3">
    <source>
        <dbReference type="Proteomes" id="UP000076502"/>
    </source>
</evidence>
<evidence type="ECO:0000313" key="2">
    <source>
        <dbReference type="EMBL" id="KZC11063.1"/>
    </source>
</evidence>
<name>A0A154PGU3_DUFNO</name>
<dbReference type="AlphaFoldDB" id="A0A154PGU3"/>
<dbReference type="Proteomes" id="UP000076502">
    <property type="component" value="Unassembled WGS sequence"/>
</dbReference>
<proteinExistence type="predicted"/>
<feature type="region of interest" description="Disordered" evidence="1">
    <location>
        <begin position="1"/>
        <end position="25"/>
    </location>
</feature>
<feature type="compositionally biased region" description="Basic and acidic residues" evidence="1">
    <location>
        <begin position="59"/>
        <end position="77"/>
    </location>
</feature>
<accession>A0A154PGU3</accession>
<keyword evidence="3" id="KW-1185">Reference proteome</keyword>
<gene>
    <name evidence="2" type="ORF">WN55_02418</name>
</gene>
<organism evidence="2 3">
    <name type="scientific">Dufourea novaeangliae</name>
    <name type="common">Sweat bee</name>
    <dbReference type="NCBI Taxonomy" id="178035"/>
    <lineage>
        <taxon>Eukaryota</taxon>
        <taxon>Metazoa</taxon>
        <taxon>Ecdysozoa</taxon>
        <taxon>Arthropoda</taxon>
        <taxon>Hexapoda</taxon>
        <taxon>Insecta</taxon>
        <taxon>Pterygota</taxon>
        <taxon>Neoptera</taxon>
        <taxon>Endopterygota</taxon>
        <taxon>Hymenoptera</taxon>
        <taxon>Apocrita</taxon>
        <taxon>Aculeata</taxon>
        <taxon>Apoidea</taxon>
        <taxon>Anthophila</taxon>
        <taxon>Halictidae</taxon>
        <taxon>Rophitinae</taxon>
        <taxon>Dufourea</taxon>
    </lineage>
</organism>
<reference evidence="2 3" key="1">
    <citation type="submission" date="2015-07" db="EMBL/GenBank/DDBJ databases">
        <title>The genome of Dufourea novaeangliae.</title>
        <authorList>
            <person name="Pan H."/>
            <person name="Kapheim K."/>
        </authorList>
    </citation>
    <scope>NUCLEOTIDE SEQUENCE [LARGE SCALE GENOMIC DNA]</scope>
    <source>
        <strain evidence="2">0120121106</strain>
        <tissue evidence="2">Whole body</tissue>
    </source>
</reference>
<sequence length="113" mass="12567">MQFFVRPTVRRTPPPPSSTWSASVGSTARWTRKIGRYSPHSTAEPASAVFSADTGQPRVHTEREPAAETGRIRRDDESTATVTLRATLPLTSCFHRISMYRNAIMSVCFLVCP</sequence>